<keyword evidence="2" id="KW-1185">Reference proteome</keyword>
<reference evidence="2" key="1">
    <citation type="journal article" date="2011" name="MBio">
        <title>Novel metabolic attributes of the genus Cyanothece, comprising a group of unicellular nitrogen-fixing Cyanobacteria.</title>
        <authorList>
            <person name="Bandyopadhyay A."/>
            <person name="Elvitigala T."/>
            <person name="Welsh E."/>
            <person name="Stockel J."/>
            <person name="Liberton M."/>
            <person name="Min H."/>
            <person name="Sherman L.A."/>
            <person name="Pakrasi H.B."/>
        </authorList>
    </citation>
    <scope>NUCLEOTIDE SEQUENCE [LARGE SCALE GENOMIC DNA]</scope>
    <source>
        <strain evidence="2">PCC 7822</strain>
        <plasmid evidence="2">Cy782201</plasmid>
    </source>
</reference>
<keyword evidence="1" id="KW-0614">Plasmid</keyword>
<dbReference type="AlphaFoldDB" id="E0UKQ8"/>
<evidence type="ECO:0000313" key="1">
    <source>
        <dbReference type="EMBL" id="ADN17538.1"/>
    </source>
</evidence>
<dbReference type="HOGENOM" id="CLU_118481_0_0_3"/>
<dbReference type="OrthoDB" id="428409at2"/>
<gene>
    <name evidence="1" type="ordered locus">Cyan7822_5675</name>
</gene>
<organism evidence="1 2">
    <name type="scientific">Gloeothece verrucosa (strain PCC 7822)</name>
    <name type="common">Cyanothece sp. (strain PCC 7822)</name>
    <dbReference type="NCBI Taxonomy" id="497965"/>
    <lineage>
        <taxon>Bacteria</taxon>
        <taxon>Bacillati</taxon>
        <taxon>Cyanobacteriota</taxon>
        <taxon>Cyanophyceae</taxon>
        <taxon>Oscillatoriophycideae</taxon>
        <taxon>Chroococcales</taxon>
        <taxon>Aphanothecaceae</taxon>
        <taxon>Gloeothece</taxon>
        <taxon>Gloeothece verrucosa</taxon>
    </lineage>
</organism>
<proteinExistence type="predicted"/>
<dbReference type="EMBL" id="CP002199">
    <property type="protein sequence ID" value="ADN17538.1"/>
    <property type="molecule type" value="Genomic_DNA"/>
</dbReference>
<dbReference type="KEGG" id="cyj:Cyan7822_5675"/>
<evidence type="ECO:0000313" key="2">
    <source>
        <dbReference type="Proteomes" id="UP000008206"/>
    </source>
</evidence>
<dbReference type="RefSeq" id="WP_013334288.1">
    <property type="nucleotide sequence ID" value="NC_014533.1"/>
</dbReference>
<dbReference type="Proteomes" id="UP000008206">
    <property type="component" value="Plasmid Cy782201"/>
</dbReference>
<geneLocation type="plasmid" evidence="1 2">
    <name>Cy782201</name>
</geneLocation>
<accession>E0UKQ8</accession>
<sequence>MMHSLIIFLGLGLLAISGTLLGSSLGIKAANTCTPLAVVGDDGTQGTTVKKTVTPPGASIAFRTNWNTDFAVDNGVSFNRYISTIVPSDGGKYTIKVNLKYSDDTADKVYDNTVSLAAGKPLHITATPRANQTPYQVNVYVGELNAVGKTYVLSASGCR</sequence>
<name>E0UKQ8_GLOV7</name>
<protein>
    <submittedName>
        <fullName evidence="1">Uncharacterized protein</fullName>
    </submittedName>
</protein>